<evidence type="ECO:0000313" key="3">
    <source>
        <dbReference type="EMBL" id="PUE66938.1"/>
    </source>
</evidence>
<dbReference type="EMBL" id="MUXF01000005">
    <property type="protein sequence ID" value="PUE66938.1"/>
    <property type="molecule type" value="Genomic_DNA"/>
</dbReference>
<dbReference type="PANTHER" id="PTHR30024">
    <property type="entry name" value="ALIPHATIC SULFONATES-BINDING PROTEIN-RELATED"/>
    <property type="match status" value="1"/>
</dbReference>
<name>A0ABX5JMW1_9BACT</name>
<comment type="caution">
    <text evidence="3">The sequence shown here is derived from an EMBL/GenBank/DDBJ whole genome shotgun (WGS) entry which is preliminary data.</text>
</comment>
<feature type="domain" description="SsuA/THI5-like" evidence="2">
    <location>
        <begin position="101"/>
        <end position="259"/>
    </location>
</feature>
<dbReference type="RefSeq" id="WP_108527303.1">
    <property type="nucleotide sequence ID" value="NZ_MUXF01000005.1"/>
</dbReference>
<keyword evidence="1" id="KW-0732">Signal</keyword>
<dbReference type="SUPFAM" id="SSF53850">
    <property type="entry name" value="Periplasmic binding protein-like II"/>
    <property type="match status" value="1"/>
</dbReference>
<dbReference type="InterPro" id="IPR015168">
    <property type="entry name" value="SsuA/THI5"/>
</dbReference>
<sequence>MKKVSKVASILLLLSTSLFAELKEITISKQYGLSYLALTVLEEKKLIEKYAKNDGLGDIKVNWVTFGGGSVANDALLSGNAQLVSGGNSPFIRLWDKTNGKVKALAALNEIPISFVSNNPNVKSIKDLTSKDKIAVPSVKVSIQSSILQMAVAKEFGIKNYDKFDSLTVSLKHPDAYLAVTTGTTEVNGHIGAEPFTTLELENPKVHEVFNSYDVLGGSHTSNLVWTSEDFYKNNPKLSKVIVEALDEANKLIKENQDEVIKLYLTSTKSNESPEIIAKVLNNKTISYGTKPKENITEFSDFLFDIGAIKQKPTDWKELFFDTVK</sequence>
<evidence type="ECO:0000256" key="1">
    <source>
        <dbReference type="SAM" id="SignalP"/>
    </source>
</evidence>
<organism evidence="3 4">
    <name type="scientific">Arcobacter lacus</name>
    <dbReference type="NCBI Taxonomy" id="1912876"/>
    <lineage>
        <taxon>Bacteria</taxon>
        <taxon>Pseudomonadati</taxon>
        <taxon>Campylobacterota</taxon>
        <taxon>Epsilonproteobacteria</taxon>
        <taxon>Campylobacterales</taxon>
        <taxon>Arcobacteraceae</taxon>
        <taxon>Arcobacter</taxon>
    </lineage>
</organism>
<dbReference type="PANTHER" id="PTHR30024:SF2">
    <property type="entry name" value="ABC TRANSPORTER SUBSTRATE-BINDING PROTEIN"/>
    <property type="match status" value="1"/>
</dbReference>
<feature type="chain" id="PRO_5045540424" description="SsuA/THI5-like domain-containing protein" evidence="1">
    <location>
        <begin position="21"/>
        <end position="325"/>
    </location>
</feature>
<accession>A0ABX5JMW1</accession>
<keyword evidence="4" id="KW-1185">Reference proteome</keyword>
<dbReference type="Proteomes" id="UP000251311">
    <property type="component" value="Unassembled WGS sequence"/>
</dbReference>
<gene>
    <name evidence="3" type="ORF">B0175_03515</name>
</gene>
<dbReference type="Gene3D" id="3.40.190.10">
    <property type="entry name" value="Periplasmic binding protein-like II"/>
    <property type="match status" value="2"/>
</dbReference>
<evidence type="ECO:0000259" key="2">
    <source>
        <dbReference type="Pfam" id="PF09084"/>
    </source>
</evidence>
<evidence type="ECO:0000313" key="4">
    <source>
        <dbReference type="Proteomes" id="UP000251311"/>
    </source>
</evidence>
<dbReference type="Pfam" id="PF09084">
    <property type="entry name" value="NMT1"/>
    <property type="match status" value="1"/>
</dbReference>
<proteinExistence type="predicted"/>
<reference evidence="3 4" key="1">
    <citation type="submission" date="2017-02" db="EMBL/GenBank/DDBJ databases">
        <title>Arcobacter lacus sp. nov., a new species isolated from reclaimed water.</title>
        <authorList>
            <person name="Figueras M.J."/>
            <person name="Perez-Cataluna A."/>
            <person name="Salas-Masso N."/>
        </authorList>
    </citation>
    <scope>NUCLEOTIDE SEQUENCE [LARGE SCALE GENOMIC DNA]</scope>
    <source>
        <strain evidence="3 4">RW43-9</strain>
    </source>
</reference>
<feature type="signal peptide" evidence="1">
    <location>
        <begin position="1"/>
        <end position="20"/>
    </location>
</feature>
<protein>
    <recommendedName>
        <fullName evidence="2">SsuA/THI5-like domain-containing protein</fullName>
    </recommendedName>
</protein>